<keyword evidence="3" id="KW-1185">Reference proteome</keyword>
<dbReference type="EMBL" id="CP036278">
    <property type="protein sequence ID" value="QDU56723.1"/>
    <property type="molecule type" value="Genomic_DNA"/>
</dbReference>
<evidence type="ECO:0000313" key="2">
    <source>
        <dbReference type="EMBL" id="QDU56723.1"/>
    </source>
</evidence>
<evidence type="ECO:0000259" key="1">
    <source>
        <dbReference type="Pfam" id="PF03235"/>
    </source>
</evidence>
<sequence length="660" mass="74931">MKIETILDQIDLGSMALPEFQRGYVWNRDQVRGLMYSLYRKHPVGSLLVWVTKAESATSRGDQELTPGTVKLLLDGQQRITSLYGIVRGQPPKFFDGNVQAFTGLYFNLEDETFEFYSPTKMKDDPRWLSVTEVMCDGAGKTMQKLLQVPEFQADISTYLNRVNAIENIKAIDLHMEEVTGEDKTVDVVVDIFNRVNSGGTKLSKGDLTLAKICAEWPDARDEMKQRLTKWQKAGYQFKLDWLLRNINAVVTGEALFTAMRNVDAKEVRDGLDTTEKVIDRLLNLIASRLGLDHDRVLGSRYAIPLMSRYLVQRGGKLPNQQERDQLLYWYVHTILWGRYSGSTESKLNTDLEAIEDASTNDSAGALKRLIENLRQERANLALHESDFSGSSKGNRFYPMLYMMTRVLHARDWGTGDELTNHLLGHLSRLEVHHIFPKALLYAHGYKKRQVNAIANFTFLTQETNLEVSKKDPGLYIPAYEERTPGAIATHWIPMDPELWKVEHYLDFLKERRKLLAKAANDFLERLSAGSMPTVIEPEDANFVERAAAYVPGGIDDDEEEERLVRFNAWVQKRGLPIGELAYELIDEETGKPMAVLDLAWPDGLQEGLSQPVCLLIGEGEDVEEAASQGGYRFFSSVNSFRKYVREVVLAEAELEEADA</sequence>
<dbReference type="Proteomes" id="UP000315750">
    <property type="component" value="Chromosome"/>
</dbReference>
<dbReference type="RefSeq" id="WP_145247419.1">
    <property type="nucleotide sequence ID" value="NZ_CP036278.1"/>
</dbReference>
<dbReference type="AlphaFoldDB" id="A0A518APS3"/>
<dbReference type="OrthoDB" id="9798761at2"/>
<reference evidence="2 3" key="1">
    <citation type="submission" date="2019-02" db="EMBL/GenBank/DDBJ databases">
        <title>Deep-cultivation of Planctomycetes and their phenomic and genomic characterization uncovers novel biology.</title>
        <authorList>
            <person name="Wiegand S."/>
            <person name="Jogler M."/>
            <person name="Boedeker C."/>
            <person name="Pinto D."/>
            <person name="Vollmers J."/>
            <person name="Rivas-Marin E."/>
            <person name="Kohn T."/>
            <person name="Peeters S.H."/>
            <person name="Heuer A."/>
            <person name="Rast P."/>
            <person name="Oberbeckmann S."/>
            <person name="Bunk B."/>
            <person name="Jeske O."/>
            <person name="Meyerdierks A."/>
            <person name="Storesund J.E."/>
            <person name="Kallscheuer N."/>
            <person name="Luecker S."/>
            <person name="Lage O.M."/>
            <person name="Pohl T."/>
            <person name="Merkel B.J."/>
            <person name="Hornburger P."/>
            <person name="Mueller R.-W."/>
            <person name="Bruemmer F."/>
            <person name="Labrenz M."/>
            <person name="Spormann A.M."/>
            <person name="Op den Camp H."/>
            <person name="Overmann J."/>
            <person name="Amann R."/>
            <person name="Jetten M.S.M."/>
            <person name="Mascher T."/>
            <person name="Medema M.H."/>
            <person name="Devos D.P."/>
            <person name="Kaster A.-K."/>
            <person name="Ovreas L."/>
            <person name="Rohde M."/>
            <person name="Galperin M.Y."/>
            <person name="Jogler C."/>
        </authorList>
    </citation>
    <scope>NUCLEOTIDE SEQUENCE [LARGE SCALE GENOMIC DNA]</scope>
    <source>
        <strain evidence="2 3">Pan181</strain>
    </source>
</reference>
<proteinExistence type="predicted"/>
<dbReference type="KEGG" id="amuc:Pan181_29330"/>
<name>A0A518APS3_9BACT</name>
<dbReference type="InterPro" id="IPR004919">
    <property type="entry name" value="GmrSD_N"/>
</dbReference>
<feature type="domain" description="GmrSD restriction endonucleases N-terminal" evidence="1">
    <location>
        <begin position="3"/>
        <end position="213"/>
    </location>
</feature>
<gene>
    <name evidence="2" type="ORF">Pan181_29330</name>
</gene>
<protein>
    <recommendedName>
        <fullName evidence="1">GmrSD restriction endonucleases N-terminal domain-containing protein</fullName>
    </recommendedName>
</protein>
<organism evidence="2 3">
    <name type="scientific">Aeoliella mucimassa</name>
    <dbReference type="NCBI Taxonomy" id="2527972"/>
    <lineage>
        <taxon>Bacteria</taxon>
        <taxon>Pseudomonadati</taxon>
        <taxon>Planctomycetota</taxon>
        <taxon>Planctomycetia</taxon>
        <taxon>Pirellulales</taxon>
        <taxon>Lacipirellulaceae</taxon>
        <taxon>Aeoliella</taxon>
    </lineage>
</organism>
<dbReference type="Pfam" id="PF03235">
    <property type="entry name" value="GmrSD_N"/>
    <property type="match status" value="1"/>
</dbReference>
<accession>A0A518APS3</accession>
<dbReference type="PANTHER" id="PTHR37292">
    <property type="entry name" value="VNG6097C"/>
    <property type="match status" value="1"/>
</dbReference>
<evidence type="ECO:0000313" key="3">
    <source>
        <dbReference type="Proteomes" id="UP000315750"/>
    </source>
</evidence>
<dbReference type="PANTHER" id="PTHR37292:SF2">
    <property type="entry name" value="DUF262 DOMAIN-CONTAINING PROTEIN"/>
    <property type="match status" value="1"/>
</dbReference>